<dbReference type="InterPro" id="IPR011011">
    <property type="entry name" value="Znf_FYVE_PHD"/>
</dbReference>
<feature type="domain" description="FYVE zinc finger" evidence="15">
    <location>
        <begin position="179"/>
        <end position="224"/>
    </location>
</feature>
<accession>A0AA88Y030</accession>
<evidence type="ECO:0000256" key="3">
    <source>
        <dbReference type="ARBA" id="ARBA00004477"/>
    </source>
</evidence>
<dbReference type="EMBL" id="VSWD01000008">
    <property type="protein sequence ID" value="KAK3095380.1"/>
    <property type="molecule type" value="Genomic_DNA"/>
</dbReference>
<comment type="caution">
    <text evidence="16">The sequence shown here is derived from an EMBL/GenBank/DDBJ whole genome shotgun (WGS) entry which is preliminary data.</text>
</comment>
<evidence type="ECO:0000256" key="8">
    <source>
        <dbReference type="ARBA" id="ARBA00022771"/>
    </source>
</evidence>
<gene>
    <name evidence="16" type="ORF">FSP39_014014</name>
</gene>
<evidence type="ECO:0000256" key="1">
    <source>
        <dbReference type="ARBA" id="ARBA00004195"/>
    </source>
</evidence>
<dbReference type="InterPro" id="IPR000306">
    <property type="entry name" value="Znf_FYVE"/>
</dbReference>
<dbReference type="Gene3D" id="3.30.40.10">
    <property type="entry name" value="Zinc/RING finger domain, C3HC4 (zinc finger)"/>
    <property type="match status" value="1"/>
</dbReference>
<dbReference type="GO" id="GO:0055038">
    <property type="term" value="C:recycling endosome membrane"/>
    <property type="evidence" value="ECO:0007669"/>
    <property type="project" value="UniProtKB-SubCell"/>
</dbReference>
<evidence type="ECO:0000256" key="5">
    <source>
        <dbReference type="ARBA" id="ARBA00022692"/>
    </source>
</evidence>
<evidence type="ECO:0000256" key="10">
    <source>
        <dbReference type="ARBA" id="ARBA00022833"/>
    </source>
</evidence>
<sequence length="234" mass="26879">MTAEVDFKVKKSGTEIRAVFALVSLSVIFIATACLVQLHTGLLGKFLPTTDIGRPPDEDPDSDDEATLKTVEQFRYSLLQMYDFIVQCNEHLANLYRIIRWDYTLASLRFHVVLCIFLLSLVILPTRAIFFLCINWFFLGNEDVFQSKYTIRCEIVIPLVYMYMYIVGVLSMFSTFQFFYCRHCGNNFCSKCCNQKVPKSMFGATSPEAQTETVLVCLVCYELLMSQTNKDKVT</sequence>
<keyword evidence="5 14" id="KW-0812">Transmembrane</keyword>
<evidence type="ECO:0000256" key="6">
    <source>
        <dbReference type="ARBA" id="ARBA00022723"/>
    </source>
</evidence>
<protein>
    <recommendedName>
        <fullName evidence="4">Protrudin</fullName>
    </recommendedName>
    <alternativeName>
        <fullName evidence="13">Zinc finger FYVE domain-containing protein 27</fullName>
    </alternativeName>
</protein>
<dbReference type="PANTHER" id="PTHR14543">
    <property type="entry name" value="PROTRUDIN"/>
    <property type="match status" value="1"/>
</dbReference>
<feature type="transmembrane region" description="Helical" evidence="14">
    <location>
        <begin position="18"/>
        <end position="38"/>
    </location>
</feature>
<evidence type="ECO:0000256" key="14">
    <source>
        <dbReference type="SAM" id="Phobius"/>
    </source>
</evidence>
<proteinExistence type="predicted"/>
<keyword evidence="17" id="KW-1185">Reference proteome</keyword>
<feature type="transmembrane region" description="Helical" evidence="14">
    <location>
        <begin position="160"/>
        <end position="180"/>
    </location>
</feature>
<evidence type="ECO:0000256" key="2">
    <source>
        <dbReference type="ARBA" id="ARBA00004460"/>
    </source>
</evidence>
<dbReference type="Proteomes" id="UP001186944">
    <property type="component" value="Unassembled WGS sequence"/>
</dbReference>
<dbReference type="GO" id="GO:0016192">
    <property type="term" value="P:vesicle-mediated transport"/>
    <property type="evidence" value="ECO:0007669"/>
    <property type="project" value="InterPro"/>
</dbReference>
<evidence type="ECO:0000313" key="17">
    <source>
        <dbReference type="Proteomes" id="UP001186944"/>
    </source>
</evidence>
<dbReference type="InterPro" id="IPR042405">
    <property type="entry name" value="Protrudin"/>
</dbReference>
<evidence type="ECO:0000256" key="9">
    <source>
        <dbReference type="ARBA" id="ARBA00022824"/>
    </source>
</evidence>
<organism evidence="16 17">
    <name type="scientific">Pinctada imbricata</name>
    <name type="common">Atlantic pearl-oyster</name>
    <name type="synonym">Pinctada martensii</name>
    <dbReference type="NCBI Taxonomy" id="66713"/>
    <lineage>
        <taxon>Eukaryota</taxon>
        <taxon>Metazoa</taxon>
        <taxon>Spiralia</taxon>
        <taxon>Lophotrochozoa</taxon>
        <taxon>Mollusca</taxon>
        <taxon>Bivalvia</taxon>
        <taxon>Autobranchia</taxon>
        <taxon>Pteriomorphia</taxon>
        <taxon>Pterioida</taxon>
        <taxon>Pterioidea</taxon>
        <taxon>Pteriidae</taxon>
        <taxon>Pinctada</taxon>
    </lineage>
</organism>
<keyword evidence="11 14" id="KW-1133">Transmembrane helix</keyword>
<dbReference type="GO" id="GO:0008270">
    <property type="term" value="F:zinc ion binding"/>
    <property type="evidence" value="ECO:0007669"/>
    <property type="project" value="UniProtKB-KW"/>
</dbReference>
<keyword evidence="10" id="KW-0862">Zinc</keyword>
<dbReference type="GO" id="GO:0071787">
    <property type="term" value="P:endoplasmic reticulum tubular network formation"/>
    <property type="evidence" value="ECO:0007669"/>
    <property type="project" value="InterPro"/>
</dbReference>
<evidence type="ECO:0000256" key="13">
    <source>
        <dbReference type="ARBA" id="ARBA00032025"/>
    </source>
</evidence>
<evidence type="ECO:0000313" key="16">
    <source>
        <dbReference type="EMBL" id="KAK3095380.1"/>
    </source>
</evidence>
<keyword evidence="7" id="KW-0967">Endosome</keyword>
<dbReference type="SUPFAM" id="SSF57903">
    <property type="entry name" value="FYVE/PHD zinc finger"/>
    <property type="match status" value="1"/>
</dbReference>
<reference evidence="16" key="1">
    <citation type="submission" date="2019-08" db="EMBL/GenBank/DDBJ databases">
        <title>The improved chromosome-level genome for the pearl oyster Pinctada fucata martensii using PacBio sequencing and Hi-C.</title>
        <authorList>
            <person name="Zheng Z."/>
        </authorList>
    </citation>
    <scope>NUCLEOTIDE SEQUENCE</scope>
    <source>
        <strain evidence="16">ZZ-2019</strain>
        <tissue evidence="16">Adductor muscle</tissue>
    </source>
</reference>
<dbReference type="GO" id="GO:0071782">
    <property type="term" value="C:endoplasmic reticulum tubular network"/>
    <property type="evidence" value="ECO:0007669"/>
    <property type="project" value="TreeGrafter"/>
</dbReference>
<evidence type="ECO:0000256" key="11">
    <source>
        <dbReference type="ARBA" id="ARBA00022989"/>
    </source>
</evidence>
<evidence type="ECO:0000259" key="15">
    <source>
        <dbReference type="Pfam" id="PF01363"/>
    </source>
</evidence>
<keyword evidence="12 14" id="KW-0472">Membrane</keyword>
<dbReference type="AlphaFoldDB" id="A0AA88Y030"/>
<dbReference type="GO" id="GO:0072659">
    <property type="term" value="P:protein localization to plasma membrane"/>
    <property type="evidence" value="ECO:0007669"/>
    <property type="project" value="InterPro"/>
</dbReference>
<dbReference type="GO" id="GO:0005789">
    <property type="term" value="C:endoplasmic reticulum membrane"/>
    <property type="evidence" value="ECO:0007669"/>
    <property type="project" value="UniProtKB-SubCell"/>
</dbReference>
<dbReference type="GO" id="GO:0032584">
    <property type="term" value="C:growth cone membrane"/>
    <property type="evidence" value="ECO:0007669"/>
    <property type="project" value="UniProtKB-SubCell"/>
</dbReference>
<name>A0AA88Y030_PINIB</name>
<dbReference type="PANTHER" id="PTHR14543:SF1">
    <property type="entry name" value="PROTRUDIN"/>
    <property type="match status" value="1"/>
</dbReference>
<dbReference type="Pfam" id="PF01363">
    <property type="entry name" value="FYVE"/>
    <property type="match status" value="1"/>
</dbReference>
<evidence type="ECO:0000256" key="7">
    <source>
        <dbReference type="ARBA" id="ARBA00022753"/>
    </source>
</evidence>
<keyword evidence="9" id="KW-0256">Endoplasmic reticulum</keyword>
<keyword evidence="8" id="KW-0863">Zinc-finger</keyword>
<feature type="transmembrane region" description="Helical" evidence="14">
    <location>
        <begin position="110"/>
        <end position="139"/>
    </location>
</feature>
<comment type="subcellular location">
    <subcellularLocation>
        <location evidence="2">Cell projection</location>
        <location evidence="2">Growth cone membrane</location>
        <topology evidence="2">Multi-pass membrane protein</topology>
    </subcellularLocation>
    <subcellularLocation>
        <location evidence="3">Endoplasmic reticulum membrane</location>
        <topology evidence="3">Multi-pass membrane protein</topology>
    </subcellularLocation>
    <subcellularLocation>
        <location evidence="1">Recycling endosome membrane</location>
        <topology evidence="1">Multi-pass membrane protein</topology>
    </subcellularLocation>
</comment>
<evidence type="ECO:0000256" key="12">
    <source>
        <dbReference type="ARBA" id="ARBA00023136"/>
    </source>
</evidence>
<keyword evidence="6" id="KW-0479">Metal-binding</keyword>
<evidence type="ECO:0000256" key="4">
    <source>
        <dbReference type="ARBA" id="ARBA00015523"/>
    </source>
</evidence>
<dbReference type="InterPro" id="IPR013083">
    <property type="entry name" value="Znf_RING/FYVE/PHD"/>
</dbReference>